<gene>
    <name evidence="1" type="ORF">Tci_921182</name>
</gene>
<organism evidence="1">
    <name type="scientific">Tanacetum cinerariifolium</name>
    <name type="common">Dalmatian daisy</name>
    <name type="synonym">Chrysanthemum cinerariifolium</name>
    <dbReference type="NCBI Taxonomy" id="118510"/>
    <lineage>
        <taxon>Eukaryota</taxon>
        <taxon>Viridiplantae</taxon>
        <taxon>Streptophyta</taxon>
        <taxon>Embryophyta</taxon>
        <taxon>Tracheophyta</taxon>
        <taxon>Spermatophyta</taxon>
        <taxon>Magnoliopsida</taxon>
        <taxon>eudicotyledons</taxon>
        <taxon>Gunneridae</taxon>
        <taxon>Pentapetalae</taxon>
        <taxon>asterids</taxon>
        <taxon>campanulids</taxon>
        <taxon>Asterales</taxon>
        <taxon>Asteraceae</taxon>
        <taxon>Asteroideae</taxon>
        <taxon>Anthemideae</taxon>
        <taxon>Anthemidinae</taxon>
        <taxon>Tanacetum</taxon>
    </lineage>
</organism>
<protein>
    <submittedName>
        <fullName evidence="1">Uncharacterized protein</fullName>
    </submittedName>
</protein>
<comment type="caution">
    <text evidence="1">The sequence shown here is derived from an EMBL/GenBank/DDBJ whole genome shotgun (WGS) entry which is preliminary data.</text>
</comment>
<sequence length="79" mass="8817">VGLARSSRVNVSTPSQFMMKLEKSIRVSRSSLNEERASVCLQVRLSMIERFLEQLAQICSNHDPVLVVSLVGKTIQDAE</sequence>
<dbReference type="EMBL" id="BKCJ011737730">
    <property type="protein sequence ID" value="GFD49213.1"/>
    <property type="molecule type" value="Genomic_DNA"/>
</dbReference>
<evidence type="ECO:0000313" key="1">
    <source>
        <dbReference type="EMBL" id="GFD49213.1"/>
    </source>
</evidence>
<accession>A0A699WPV5</accession>
<dbReference type="AlphaFoldDB" id="A0A699WPV5"/>
<name>A0A699WPV5_TANCI</name>
<proteinExistence type="predicted"/>
<reference evidence="1" key="1">
    <citation type="journal article" date="2019" name="Sci. Rep.">
        <title>Draft genome of Tanacetum cinerariifolium, the natural source of mosquito coil.</title>
        <authorList>
            <person name="Yamashiro T."/>
            <person name="Shiraishi A."/>
            <person name="Satake H."/>
            <person name="Nakayama K."/>
        </authorList>
    </citation>
    <scope>NUCLEOTIDE SEQUENCE</scope>
</reference>
<feature type="non-terminal residue" evidence="1">
    <location>
        <position position="1"/>
    </location>
</feature>